<reference evidence="7 8" key="1">
    <citation type="journal article" date="2014" name="PLoS Genet.">
        <title>Phylogenetically driven sequencing of extremely halophilic archaea reveals strategies for static and dynamic osmo-response.</title>
        <authorList>
            <person name="Becker E.A."/>
            <person name="Seitzer P.M."/>
            <person name="Tritt A."/>
            <person name="Larsen D."/>
            <person name="Krusor M."/>
            <person name="Yao A.I."/>
            <person name="Wu D."/>
            <person name="Madern D."/>
            <person name="Eisen J.A."/>
            <person name="Darling A.E."/>
            <person name="Facciotti M.T."/>
        </authorList>
    </citation>
    <scope>NUCLEOTIDE SEQUENCE [LARGE SCALE GENOMIC DNA]</scope>
    <source>
        <strain evidence="7 8">DSM 14210</strain>
    </source>
</reference>
<dbReference type="Pfam" id="PF00440">
    <property type="entry name" value="TetR_N"/>
    <property type="match status" value="1"/>
</dbReference>
<protein>
    <submittedName>
        <fullName evidence="7">TetR family transcriptional regulator</fullName>
    </submittedName>
</protein>
<dbReference type="OrthoDB" id="135877at2157"/>
<sequence length="261" mass="28318">MDDPFAEPSDTRQAILGAAFRALCEHGYANVTIKRIGDEFDKSQSLVYHHYDGKDDLLLDLLEFLLDQFEASIADGSATDPPEAKEASEGDGPSWRGEAAAGGPTEMPPEAAFDRSAREQLDGYLAAAVDPDSLDEAYAPDARFVTVMTELRSQAANDEAYREHFDRSDRVFGAYLERIVREAAAEASREDAAPSPGGPEAADADRSVAASDVASTLQTFATGGMFRWATTNDRAWVAESRAGIDRYLEAVLPLVETDERS</sequence>
<proteinExistence type="predicted"/>
<organism evidence="7 8">
    <name type="scientific">Halorubrum tebenquichense DSM 14210</name>
    <dbReference type="NCBI Taxonomy" id="1227485"/>
    <lineage>
        <taxon>Archaea</taxon>
        <taxon>Methanobacteriati</taxon>
        <taxon>Methanobacteriota</taxon>
        <taxon>Stenosarchaea group</taxon>
        <taxon>Halobacteria</taxon>
        <taxon>Halobacteriales</taxon>
        <taxon>Haloferacaceae</taxon>
        <taxon>Halorubrum</taxon>
    </lineage>
</organism>
<evidence type="ECO:0000256" key="4">
    <source>
        <dbReference type="PROSITE-ProRule" id="PRU00335"/>
    </source>
</evidence>
<keyword evidence="1" id="KW-0805">Transcription regulation</keyword>
<evidence type="ECO:0000313" key="7">
    <source>
        <dbReference type="EMBL" id="ELZ39590.1"/>
    </source>
</evidence>
<dbReference type="PROSITE" id="PS50977">
    <property type="entry name" value="HTH_TETR_2"/>
    <property type="match status" value="1"/>
</dbReference>
<dbReference type="GO" id="GO:0003700">
    <property type="term" value="F:DNA-binding transcription factor activity"/>
    <property type="evidence" value="ECO:0007669"/>
    <property type="project" value="TreeGrafter"/>
</dbReference>
<name>M0DVQ1_9EURY</name>
<gene>
    <name evidence="7" type="ORF">C472_04728</name>
</gene>
<evidence type="ECO:0000259" key="6">
    <source>
        <dbReference type="PROSITE" id="PS50977"/>
    </source>
</evidence>
<evidence type="ECO:0000256" key="2">
    <source>
        <dbReference type="ARBA" id="ARBA00023125"/>
    </source>
</evidence>
<dbReference type="AlphaFoldDB" id="M0DVQ1"/>
<dbReference type="GO" id="GO:0000976">
    <property type="term" value="F:transcription cis-regulatory region binding"/>
    <property type="evidence" value="ECO:0007669"/>
    <property type="project" value="TreeGrafter"/>
</dbReference>
<dbReference type="PATRIC" id="fig|1227485.3.peg.901"/>
<dbReference type="InterPro" id="IPR001647">
    <property type="entry name" value="HTH_TetR"/>
</dbReference>
<feature type="region of interest" description="Disordered" evidence="5">
    <location>
        <begin position="75"/>
        <end position="110"/>
    </location>
</feature>
<dbReference type="PANTHER" id="PTHR30055">
    <property type="entry name" value="HTH-TYPE TRANSCRIPTIONAL REGULATOR RUTR"/>
    <property type="match status" value="1"/>
</dbReference>
<keyword evidence="2 4" id="KW-0238">DNA-binding</keyword>
<comment type="caution">
    <text evidence="7">The sequence shown here is derived from an EMBL/GenBank/DDBJ whole genome shotgun (WGS) entry which is preliminary data.</text>
</comment>
<feature type="domain" description="HTH tetR-type" evidence="6">
    <location>
        <begin position="9"/>
        <end position="69"/>
    </location>
</feature>
<dbReference type="InterPro" id="IPR050109">
    <property type="entry name" value="HTH-type_TetR-like_transc_reg"/>
</dbReference>
<feature type="DNA-binding region" description="H-T-H motif" evidence="4">
    <location>
        <begin position="32"/>
        <end position="51"/>
    </location>
</feature>
<dbReference type="EMBL" id="AOJD01000027">
    <property type="protein sequence ID" value="ELZ39590.1"/>
    <property type="molecule type" value="Genomic_DNA"/>
</dbReference>
<dbReference type="SUPFAM" id="SSF46689">
    <property type="entry name" value="Homeodomain-like"/>
    <property type="match status" value="1"/>
</dbReference>
<feature type="region of interest" description="Disordered" evidence="5">
    <location>
        <begin position="185"/>
        <end position="206"/>
    </location>
</feature>
<evidence type="ECO:0000256" key="5">
    <source>
        <dbReference type="SAM" id="MobiDB-lite"/>
    </source>
</evidence>
<evidence type="ECO:0000256" key="3">
    <source>
        <dbReference type="ARBA" id="ARBA00023163"/>
    </source>
</evidence>
<dbReference type="RefSeq" id="WP_006628638.1">
    <property type="nucleotide sequence ID" value="NZ_AOJD01000027.1"/>
</dbReference>
<dbReference type="PANTHER" id="PTHR30055:SF234">
    <property type="entry name" value="HTH-TYPE TRANSCRIPTIONAL REGULATOR BETI"/>
    <property type="match status" value="1"/>
</dbReference>
<dbReference type="Proteomes" id="UP000011523">
    <property type="component" value="Unassembled WGS sequence"/>
</dbReference>
<keyword evidence="3" id="KW-0804">Transcription</keyword>
<evidence type="ECO:0000256" key="1">
    <source>
        <dbReference type="ARBA" id="ARBA00023015"/>
    </source>
</evidence>
<keyword evidence="8" id="KW-1185">Reference proteome</keyword>
<evidence type="ECO:0000313" key="8">
    <source>
        <dbReference type="Proteomes" id="UP000011523"/>
    </source>
</evidence>
<dbReference type="InterPro" id="IPR009057">
    <property type="entry name" value="Homeodomain-like_sf"/>
</dbReference>
<accession>M0DVQ1</accession>
<dbReference type="Gene3D" id="1.10.357.10">
    <property type="entry name" value="Tetracycline Repressor, domain 2"/>
    <property type="match status" value="2"/>
</dbReference>